<evidence type="ECO:0000313" key="3">
    <source>
        <dbReference type="Proteomes" id="UP001162162"/>
    </source>
</evidence>
<organism evidence="2 3">
    <name type="scientific">Aromia moschata</name>
    <dbReference type="NCBI Taxonomy" id="1265417"/>
    <lineage>
        <taxon>Eukaryota</taxon>
        <taxon>Metazoa</taxon>
        <taxon>Ecdysozoa</taxon>
        <taxon>Arthropoda</taxon>
        <taxon>Hexapoda</taxon>
        <taxon>Insecta</taxon>
        <taxon>Pterygota</taxon>
        <taxon>Neoptera</taxon>
        <taxon>Endopterygota</taxon>
        <taxon>Coleoptera</taxon>
        <taxon>Polyphaga</taxon>
        <taxon>Cucujiformia</taxon>
        <taxon>Chrysomeloidea</taxon>
        <taxon>Cerambycidae</taxon>
        <taxon>Cerambycinae</taxon>
        <taxon>Callichromatini</taxon>
        <taxon>Aromia</taxon>
    </lineage>
</organism>
<evidence type="ECO:0000313" key="2">
    <source>
        <dbReference type="EMBL" id="KAJ8955859.1"/>
    </source>
</evidence>
<keyword evidence="1" id="KW-1133">Transmembrane helix</keyword>
<dbReference type="EMBL" id="JAPWTK010000035">
    <property type="protein sequence ID" value="KAJ8955859.1"/>
    <property type="molecule type" value="Genomic_DNA"/>
</dbReference>
<dbReference type="Proteomes" id="UP001162162">
    <property type="component" value="Unassembled WGS sequence"/>
</dbReference>
<protein>
    <submittedName>
        <fullName evidence="2">Uncharacterized protein</fullName>
    </submittedName>
</protein>
<proteinExistence type="predicted"/>
<dbReference type="AlphaFoldDB" id="A0AAV8YWB8"/>
<comment type="caution">
    <text evidence="2">The sequence shown here is derived from an EMBL/GenBank/DDBJ whole genome shotgun (WGS) entry which is preliminary data.</text>
</comment>
<reference evidence="2" key="1">
    <citation type="journal article" date="2023" name="Insect Mol. Biol.">
        <title>Genome sequencing provides insights into the evolution of gene families encoding plant cell wall-degrading enzymes in longhorned beetles.</title>
        <authorList>
            <person name="Shin N.R."/>
            <person name="Okamura Y."/>
            <person name="Kirsch R."/>
            <person name="Pauchet Y."/>
        </authorList>
    </citation>
    <scope>NUCLEOTIDE SEQUENCE</scope>
    <source>
        <strain evidence="2">AMC_N1</strain>
    </source>
</reference>
<sequence length="147" mass="16438">MLAADSFRGLGSMEKVLIIIIIIIIIVNCPLAYTPRKSKLNDTHIERSWSGETAEYPDRLSPDSTPINMLGDVREETPKGLLHGHYVHVAQNVLSQNGTPVAVRHLDAQWEGRQTVVCRDVLLISLRGPVHPEVVLVQETMSLRRNL</sequence>
<feature type="transmembrane region" description="Helical" evidence="1">
    <location>
        <begin position="16"/>
        <end position="33"/>
    </location>
</feature>
<evidence type="ECO:0000256" key="1">
    <source>
        <dbReference type="SAM" id="Phobius"/>
    </source>
</evidence>
<name>A0AAV8YWB8_9CUCU</name>
<gene>
    <name evidence="2" type="ORF">NQ318_005405</name>
</gene>
<keyword evidence="1" id="KW-0812">Transmembrane</keyword>
<accession>A0AAV8YWB8</accession>
<keyword evidence="1" id="KW-0472">Membrane</keyword>
<keyword evidence="3" id="KW-1185">Reference proteome</keyword>